<comment type="function">
    <text evidence="9">Probable common Sm protein, is found in U1 and U2 snRNPs and may be part of the spliceosome.</text>
</comment>
<evidence type="ECO:0000256" key="2">
    <source>
        <dbReference type="ARBA" id="ARBA00006850"/>
    </source>
</evidence>
<evidence type="ECO:0000256" key="10">
    <source>
        <dbReference type="RuleBase" id="RU365052"/>
    </source>
</evidence>
<dbReference type="SMART" id="SM00651">
    <property type="entry name" value="Sm"/>
    <property type="match status" value="1"/>
</dbReference>
<keyword evidence="13" id="KW-1185">Reference proteome</keyword>
<dbReference type="PANTHER" id="PTHR10553:SF2">
    <property type="entry name" value="SMALL NUCLEAR RIBONUCLEOPROTEIN G"/>
    <property type="match status" value="1"/>
</dbReference>
<organism evidence="12 13">
    <name type="scientific">Pycnococcus provasolii</name>
    <dbReference type="NCBI Taxonomy" id="41880"/>
    <lineage>
        <taxon>Eukaryota</taxon>
        <taxon>Viridiplantae</taxon>
        <taxon>Chlorophyta</taxon>
        <taxon>Pseudoscourfieldiophyceae</taxon>
        <taxon>Pseudoscourfieldiales</taxon>
        <taxon>Pycnococcaceae</taxon>
        <taxon>Pycnococcus</taxon>
    </lineage>
</organism>
<dbReference type="InterPro" id="IPR047575">
    <property type="entry name" value="Sm"/>
</dbReference>
<name>A0A830HRD7_9CHLO</name>
<dbReference type="GO" id="GO:0097526">
    <property type="term" value="C:spliceosomal tri-snRNP complex"/>
    <property type="evidence" value="ECO:0007669"/>
    <property type="project" value="TreeGrafter"/>
</dbReference>
<dbReference type="GO" id="GO:0005685">
    <property type="term" value="C:U1 snRNP"/>
    <property type="evidence" value="ECO:0007669"/>
    <property type="project" value="TreeGrafter"/>
</dbReference>
<dbReference type="Gene3D" id="2.30.30.100">
    <property type="match status" value="1"/>
</dbReference>
<evidence type="ECO:0000256" key="1">
    <source>
        <dbReference type="ARBA" id="ARBA00004123"/>
    </source>
</evidence>
<dbReference type="PANTHER" id="PTHR10553">
    <property type="entry name" value="SMALL NUCLEAR RIBONUCLEOPROTEIN"/>
    <property type="match status" value="1"/>
</dbReference>
<keyword evidence="3 10" id="KW-0507">mRNA processing</keyword>
<comment type="function">
    <text evidence="10">Plays a role in pre-mRNA splicing.</text>
</comment>
<evidence type="ECO:0000313" key="13">
    <source>
        <dbReference type="Proteomes" id="UP000660262"/>
    </source>
</evidence>
<evidence type="ECO:0000256" key="4">
    <source>
        <dbReference type="ARBA" id="ARBA00022728"/>
    </source>
</evidence>
<proteinExistence type="inferred from homology"/>
<sequence length="80" mass="8720">MSGKTHAPPDLKKLMDKRLSVTLNANRHVVGVLRGFDQFMNLVLDQCLEVKGATERIDVGMVVVRGSSVVAIEALEKATD</sequence>
<keyword evidence="5 10" id="KW-0694">RNA-binding</keyword>
<dbReference type="FunFam" id="2.30.30.100:FF:000023">
    <property type="entry name" value="Small nuclear ribonucleoprotein G"/>
    <property type="match status" value="1"/>
</dbReference>
<dbReference type="GO" id="GO:0005689">
    <property type="term" value="C:U12-type spliceosomal complex"/>
    <property type="evidence" value="ECO:0007669"/>
    <property type="project" value="TreeGrafter"/>
</dbReference>
<dbReference type="Pfam" id="PF01423">
    <property type="entry name" value="LSM"/>
    <property type="match status" value="1"/>
</dbReference>
<dbReference type="GO" id="GO:0071013">
    <property type="term" value="C:catalytic step 2 spliceosome"/>
    <property type="evidence" value="ECO:0007669"/>
    <property type="project" value="TreeGrafter"/>
</dbReference>
<evidence type="ECO:0000256" key="6">
    <source>
        <dbReference type="ARBA" id="ARBA00023187"/>
    </source>
</evidence>
<protein>
    <recommendedName>
        <fullName evidence="10">Small nuclear ribonucleoprotein G</fullName>
        <shortName evidence="10">snRNP-G</shortName>
    </recommendedName>
</protein>
<dbReference type="InterPro" id="IPR001163">
    <property type="entry name" value="Sm_dom_euk/arc"/>
</dbReference>
<evidence type="ECO:0000313" key="12">
    <source>
        <dbReference type="EMBL" id="GHP07579.1"/>
    </source>
</evidence>
<evidence type="ECO:0000256" key="3">
    <source>
        <dbReference type="ARBA" id="ARBA00022664"/>
    </source>
</evidence>
<gene>
    <name evidence="12" type="ORF">PPROV_000632100</name>
</gene>
<evidence type="ECO:0000259" key="11">
    <source>
        <dbReference type="PROSITE" id="PS52002"/>
    </source>
</evidence>
<keyword evidence="7 10" id="KW-0539">Nucleus</keyword>
<feature type="domain" description="Sm" evidence="11">
    <location>
        <begin position="6"/>
        <end position="78"/>
    </location>
</feature>
<comment type="subcellular location">
    <subcellularLocation>
        <location evidence="1 10">Nucleus</location>
    </subcellularLocation>
</comment>
<keyword evidence="6 10" id="KW-0508">mRNA splicing</keyword>
<dbReference type="PROSITE" id="PS52002">
    <property type="entry name" value="SM"/>
    <property type="match status" value="1"/>
</dbReference>
<evidence type="ECO:0000256" key="7">
    <source>
        <dbReference type="ARBA" id="ARBA00023242"/>
    </source>
</evidence>
<comment type="similarity">
    <text evidence="2 10">Belongs to the snRNP Sm proteins family.</text>
</comment>
<evidence type="ECO:0000256" key="8">
    <source>
        <dbReference type="ARBA" id="ARBA00023274"/>
    </source>
</evidence>
<dbReference type="SUPFAM" id="SSF50182">
    <property type="entry name" value="Sm-like ribonucleoproteins"/>
    <property type="match status" value="1"/>
</dbReference>
<dbReference type="Proteomes" id="UP000660262">
    <property type="component" value="Unassembled WGS sequence"/>
</dbReference>
<dbReference type="GO" id="GO:0005682">
    <property type="term" value="C:U5 snRNP"/>
    <property type="evidence" value="ECO:0007669"/>
    <property type="project" value="TreeGrafter"/>
</dbReference>
<dbReference type="OrthoDB" id="2146at2759"/>
<dbReference type="EMBL" id="BNJQ01000017">
    <property type="protein sequence ID" value="GHP07579.1"/>
    <property type="molecule type" value="Genomic_DNA"/>
</dbReference>
<dbReference type="GO" id="GO:0034719">
    <property type="term" value="C:SMN-Sm protein complex"/>
    <property type="evidence" value="ECO:0007669"/>
    <property type="project" value="TreeGrafter"/>
</dbReference>
<accession>A0A830HRD7</accession>
<keyword evidence="4 10" id="KW-0747">Spliceosome</keyword>
<dbReference type="GO" id="GO:0005686">
    <property type="term" value="C:U2 snRNP"/>
    <property type="evidence" value="ECO:0007669"/>
    <property type="project" value="TreeGrafter"/>
</dbReference>
<dbReference type="InterPro" id="IPR044641">
    <property type="entry name" value="Lsm7/SmG-like"/>
</dbReference>
<evidence type="ECO:0000256" key="5">
    <source>
        <dbReference type="ARBA" id="ARBA00022884"/>
    </source>
</evidence>
<dbReference type="GO" id="GO:0003723">
    <property type="term" value="F:RNA binding"/>
    <property type="evidence" value="ECO:0007669"/>
    <property type="project" value="UniProtKB-UniRule"/>
</dbReference>
<dbReference type="GO" id="GO:0071011">
    <property type="term" value="C:precatalytic spliceosome"/>
    <property type="evidence" value="ECO:0007669"/>
    <property type="project" value="TreeGrafter"/>
</dbReference>
<evidence type="ECO:0000256" key="9">
    <source>
        <dbReference type="ARBA" id="ARBA00059471"/>
    </source>
</evidence>
<dbReference type="GO" id="GO:0071004">
    <property type="term" value="C:U2-type prespliceosome"/>
    <property type="evidence" value="ECO:0007669"/>
    <property type="project" value="TreeGrafter"/>
</dbReference>
<comment type="caution">
    <text evidence="12">The sequence shown here is derived from an EMBL/GenBank/DDBJ whole genome shotgun (WGS) entry which is preliminary data.</text>
</comment>
<dbReference type="InterPro" id="IPR034098">
    <property type="entry name" value="Sm_G"/>
</dbReference>
<dbReference type="GO" id="GO:0043186">
    <property type="term" value="C:P granule"/>
    <property type="evidence" value="ECO:0007669"/>
    <property type="project" value="TreeGrafter"/>
</dbReference>
<dbReference type="InterPro" id="IPR010920">
    <property type="entry name" value="LSM_dom_sf"/>
</dbReference>
<dbReference type="CDD" id="cd01719">
    <property type="entry name" value="Sm_G"/>
    <property type="match status" value="1"/>
</dbReference>
<keyword evidence="8 10" id="KW-0687">Ribonucleoprotein</keyword>
<dbReference type="GO" id="GO:0005687">
    <property type="term" value="C:U4 snRNP"/>
    <property type="evidence" value="ECO:0007669"/>
    <property type="project" value="TreeGrafter"/>
</dbReference>
<dbReference type="AlphaFoldDB" id="A0A830HRD7"/>
<reference evidence="12" key="1">
    <citation type="submission" date="2020-10" db="EMBL/GenBank/DDBJ databases">
        <title>Unveiling of a novel bifunctional photoreceptor, Dualchrome1, isolated from a cosmopolitan green alga.</title>
        <authorList>
            <person name="Suzuki S."/>
            <person name="Kawachi M."/>
        </authorList>
    </citation>
    <scope>NUCLEOTIDE SEQUENCE</scope>
    <source>
        <strain evidence="12">NIES 2893</strain>
    </source>
</reference>
<dbReference type="GO" id="GO:0000387">
    <property type="term" value="P:spliceosomal snRNP assembly"/>
    <property type="evidence" value="ECO:0007669"/>
    <property type="project" value="UniProtKB-UniRule"/>
</dbReference>